<proteinExistence type="predicted"/>
<dbReference type="GO" id="GO:0005384">
    <property type="term" value="F:manganese ion transmembrane transporter activity"/>
    <property type="evidence" value="ECO:0007669"/>
    <property type="project" value="InterPro"/>
</dbReference>
<feature type="transmembrane region" description="Helical" evidence="5">
    <location>
        <begin position="49"/>
        <end position="69"/>
    </location>
</feature>
<evidence type="ECO:0000313" key="7">
    <source>
        <dbReference type="Proteomes" id="UP001144323"/>
    </source>
</evidence>
<dbReference type="GO" id="GO:0030026">
    <property type="term" value="P:intracellular manganese ion homeostasis"/>
    <property type="evidence" value="ECO:0007669"/>
    <property type="project" value="InterPro"/>
</dbReference>
<feature type="transmembrane region" description="Helical" evidence="5">
    <location>
        <begin position="379"/>
        <end position="398"/>
    </location>
</feature>
<dbReference type="EMBL" id="BSEC01000001">
    <property type="protein sequence ID" value="GLI91661.1"/>
    <property type="molecule type" value="Genomic_DNA"/>
</dbReference>
<gene>
    <name evidence="6" type="ORF">LMG27198_06530</name>
</gene>
<feature type="transmembrane region" description="Helical" evidence="5">
    <location>
        <begin position="348"/>
        <end position="367"/>
    </location>
</feature>
<accession>A0A9W6GRG4</accession>
<evidence type="ECO:0000256" key="2">
    <source>
        <dbReference type="ARBA" id="ARBA00022692"/>
    </source>
</evidence>
<evidence type="ECO:0000256" key="5">
    <source>
        <dbReference type="SAM" id="Phobius"/>
    </source>
</evidence>
<feature type="transmembrane region" description="Helical" evidence="5">
    <location>
        <begin position="81"/>
        <end position="101"/>
    </location>
</feature>
<dbReference type="PANTHER" id="PTHR31851">
    <property type="entry name" value="FE(2+)/MN(2+) TRANSPORTER PCL1"/>
    <property type="match status" value="1"/>
</dbReference>
<dbReference type="InterPro" id="IPR008217">
    <property type="entry name" value="Ccc1_fam"/>
</dbReference>
<feature type="transmembrane region" description="Helical" evidence="5">
    <location>
        <begin position="320"/>
        <end position="342"/>
    </location>
</feature>
<evidence type="ECO:0000256" key="1">
    <source>
        <dbReference type="ARBA" id="ARBA00004127"/>
    </source>
</evidence>
<keyword evidence="7" id="KW-1185">Reference proteome</keyword>
<name>A0A9W6GRG4_9HYPH</name>
<sequence length="402" mass="43287">MMDQEKLSRLKAGAAEEGRQFVAIFLYLWVLLTLFSLHKAFIFNEDLLAYQQGFALLNALALAKVVLLAQHFRLGESRPDAPVAVPALIKSALFALLLIAFHTAEETLIGVWRGKTVAAAVPTIGDGSLQAILMTAAIVFVSLIPFFAFVELERALGAEALDALLWGRRPRAGPGEHVERHFLNTETVRDVVIGMADGLTVPFALAAGISAAIASSRVVVTAGLAEIVAGATAMGLGGYLAARSDQEHFLSEEKREYLEVEKLPEQERHELRDIFAQYGLTKPELDSVVAALSADKKRWVDFMMRFELGLERPDPKRAPISAATIATAYAVGGLIPLAPYIFEEDVKRALIHSALFTGVALLVFGAVKGRLTGVSPLRSGLQTFLVGGLAAGAAYYLASLFG</sequence>
<dbReference type="Pfam" id="PF01988">
    <property type="entry name" value="VIT1"/>
    <property type="match status" value="1"/>
</dbReference>
<keyword evidence="2 5" id="KW-0812">Transmembrane</keyword>
<evidence type="ECO:0008006" key="8">
    <source>
        <dbReference type="Google" id="ProtNLM"/>
    </source>
</evidence>
<dbReference type="Proteomes" id="UP001144323">
    <property type="component" value="Unassembled WGS sequence"/>
</dbReference>
<dbReference type="GO" id="GO:0012505">
    <property type="term" value="C:endomembrane system"/>
    <property type="evidence" value="ECO:0007669"/>
    <property type="project" value="UniProtKB-SubCell"/>
</dbReference>
<evidence type="ECO:0000256" key="4">
    <source>
        <dbReference type="ARBA" id="ARBA00023136"/>
    </source>
</evidence>
<comment type="caution">
    <text evidence="6">The sequence shown here is derived from an EMBL/GenBank/DDBJ whole genome shotgun (WGS) entry which is preliminary data.</text>
</comment>
<keyword evidence="4 5" id="KW-0472">Membrane</keyword>
<feature type="transmembrane region" description="Helical" evidence="5">
    <location>
        <begin position="21"/>
        <end position="43"/>
    </location>
</feature>
<evidence type="ECO:0000256" key="3">
    <source>
        <dbReference type="ARBA" id="ARBA00022989"/>
    </source>
</evidence>
<keyword evidence="3 5" id="KW-1133">Transmembrane helix</keyword>
<organism evidence="6 7">
    <name type="scientific">Methylocystis echinoides</name>
    <dbReference type="NCBI Taxonomy" id="29468"/>
    <lineage>
        <taxon>Bacteria</taxon>
        <taxon>Pseudomonadati</taxon>
        <taxon>Pseudomonadota</taxon>
        <taxon>Alphaproteobacteria</taxon>
        <taxon>Hyphomicrobiales</taxon>
        <taxon>Methylocystaceae</taxon>
        <taxon>Methylocystis</taxon>
    </lineage>
</organism>
<evidence type="ECO:0000313" key="6">
    <source>
        <dbReference type="EMBL" id="GLI91661.1"/>
    </source>
</evidence>
<dbReference type="AlphaFoldDB" id="A0A9W6GRG4"/>
<protein>
    <recommendedName>
        <fullName evidence="8">Iron transporter</fullName>
    </recommendedName>
</protein>
<comment type="subcellular location">
    <subcellularLocation>
        <location evidence="1">Endomembrane system</location>
        <topology evidence="1">Multi-pass membrane protein</topology>
    </subcellularLocation>
</comment>
<feature type="transmembrane region" description="Helical" evidence="5">
    <location>
        <begin position="131"/>
        <end position="150"/>
    </location>
</feature>
<reference evidence="6" key="1">
    <citation type="journal article" date="2023" name="Int. J. Syst. Evol. Microbiol.">
        <title>Methylocystis iwaonis sp. nov., a type II methane-oxidizing bacterium from surface soil of a rice paddy field in Japan, and emended description of the genus Methylocystis (ex Whittenbury et al. 1970) Bowman et al. 1993.</title>
        <authorList>
            <person name="Kaise H."/>
            <person name="Sawadogo J.B."/>
            <person name="Alam M.S."/>
            <person name="Ueno C."/>
            <person name="Dianou D."/>
            <person name="Shinjo R."/>
            <person name="Asakawa S."/>
        </authorList>
    </citation>
    <scope>NUCLEOTIDE SEQUENCE</scope>
    <source>
        <strain evidence="6">LMG27198</strain>
    </source>
</reference>